<protein>
    <submittedName>
        <fullName evidence="5">GntR family transcriptional regulator</fullName>
    </submittedName>
</protein>
<evidence type="ECO:0000313" key="5">
    <source>
        <dbReference type="EMBL" id="HIY61188.1"/>
    </source>
</evidence>
<dbReference type="CDD" id="cd07377">
    <property type="entry name" value="WHTH_GntR"/>
    <property type="match status" value="1"/>
</dbReference>
<dbReference type="InterPro" id="IPR036388">
    <property type="entry name" value="WH-like_DNA-bd_sf"/>
</dbReference>
<keyword evidence="2" id="KW-0238">DNA-binding</keyword>
<evidence type="ECO:0000256" key="1">
    <source>
        <dbReference type="ARBA" id="ARBA00023015"/>
    </source>
</evidence>
<sequence>MIIIDYKDARPIYEQVVDRFQMLILTGALEPNTRMPSVRSLAVELSINPNTIQRAYAELERQGFIYTVKGRGNFVAYDEKLLDVRKEQLLKKLKELVREAREIGIGIKELAGWLTEDEEKAGARGGKEHD</sequence>
<feature type="domain" description="HTH gntR-type" evidence="4">
    <location>
        <begin position="10"/>
        <end position="78"/>
    </location>
</feature>
<dbReference type="GO" id="GO:0003677">
    <property type="term" value="F:DNA binding"/>
    <property type="evidence" value="ECO:0007669"/>
    <property type="project" value="UniProtKB-KW"/>
</dbReference>
<dbReference type="PANTHER" id="PTHR38445">
    <property type="entry name" value="HTH-TYPE TRANSCRIPTIONAL REPRESSOR YTRA"/>
    <property type="match status" value="1"/>
</dbReference>
<evidence type="ECO:0000259" key="4">
    <source>
        <dbReference type="PROSITE" id="PS50949"/>
    </source>
</evidence>
<dbReference type="GO" id="GO:0003700">
    <property type="term" value="F:DNA-binding transcription factor activity"/>
    <property type="evidence" value="ECO:0007669"/>
    <property type="project" value="InterPro"/>
</dbReference>
<name>A0A9D1YRQ5_9FIRM</name>
<comment type="caution">
    <text evidence="5">The sequence shown here is derived from an EMBL/GenBank/DDBJ whole genome shotgun (WGS) entry which is preliminary data.</text>
</comment>
<proteinExistence type="predicted"/>
<evidence type="ECO:0000256" key="2">
    <source>
        <dbReference type="ARBA" id="ARBA00023125"/>
    </source>
</evidence>
<evidence type="ECO:0000313" key="6">
    <source>
        <dbReference type="Proteomes" id="UP000824007"/>
    </source>
</evidence>
<dbReference type="Pfam" id="PF00392">
    <property type="entry name" value="GntR"/>
    <property type="match status" value="1"/>
</dbReference>
<dbReference type="InterPro" id="IPR000524">
    <property type="entry name" value="Tscrpt_reg_HTH_GntR"/>
</dbReference>
<reference evidence="5" key="1">
    <citation type="journal article" date="2021" name="PeerJ">
        <title>Extensive microbial diversity within the chicken gut microbiome revealed by metagenomics and culture.</title>
        <authorList>
            <person name="Gilroy R."/>
            <person name="Ravi A."/>
            <person name="Getino M."/>
            <person name="Pursley I."/>
            <person name="Horton D.L."/>
            <person name="Alikhan N.F."/>
            <person name="Baker D."/>
            <person name="Gharbi K."/>
            <person name="Hall N."/>
            <person name="Watson M."/>
            <person name="Adriaenssens E.M."/>
            <person name="Foster-Nyarko E."/>
            <person name="Jarju S."/>
            <person name="Secka A."/>
            <person name="Antonio M."/>
            <person name="Oren A."/>
            <person name="Chaudhuri R.R."/>
            <person name="La Ragione R."/>
            <person name="Hildebrand F."/>
            <person name="Pallen M.J."/>
        </authorList>
    </citation>
    <scope>NUCLEOTIDE SEQUENCE</scope>
    <source>
        <strain evidence="5">ChiSxjej3B15-24422</strain>
    </source>
</reference>
<dbReference type="EMBL" id="DXDD01000136">
    <property type="protein sequence ID" value="HIY61188.1"/>
    <property type="molecule type" value="Genomic_DNA"/>
</dbReference>
<gene>
    <name evidence="5" type="ORF">H9831_11005</name>
</gene>
<dbReference type="SMART" id="SM00345">
    <property type="entry name" value="HTH_GNTR"/>
    <property type="match status" value="1"/>
</dbReference>
<dbReference type="PANTHER" id="PTHR38445:SF9">
    <property type="entry name" value="HTH-TYPE TRANSCRIPTIONAL REPRESSOR YTRA"/>
    <property type="match status" value="1"/>
</dbReference>
<dbReference type="AlphaFoldDB" id="A0A9D1YRQ5"/>
<keyword evidence="3" id="KW-0804">Transcription</keyword>
<evidence type="ECO:0000256" key="3">
    <source>
        <dbReference type="ARBA" id="ARBA00023163"/>
    </source>
</evidence>
<dbReference type="PROSITE" id="PS50949">
    <property type="entry name" value="HTH_GNTR"/>
    <property type="match status" value="1"/>
</dbReference>
<dbReference type="Gene3D" id="1.10.10.10">
    <property type="entry name" value="Winged helix-like DNA-binding domain superfamily/Winged helix DNA-binding domain"/>
    <property type="match status" value="1"/>
</dbReference>
<dbReference type="Proteomes" id="UP000824007">
    <property type="component" value="Unassembled WGS sequence"/>
</dbReference>
<organism evidence="5 6">
    <name type="scientific">Candidatus Eisenbergiella pullistercoris</name>
    <dbReference type="NCBI Taxonomy" id="2838555"/>
    <lineage>
        <taxon>Bacteria</taxon>
        <taxon>Bacillati</taxon>
        <taxon>Bacillota</taxon>
        <taxon>Clostridia</taxon>
        <taxon>Lachnospirales</taxon>
        <taxon>Lachnospiraceae</taxon>
        <taxon>Eisenbergiella</taxon>
    </lineage>
</organism>
<reference evidence="5" key="2">
    <citation type="submission" date="2021-04" db="EMBL/GenBank/DDBJ databases">
        <authorList>
            <person name="Gilroy R."/>
        </authorList>
    </citation>
    <scope>NUCLEOTIDE SEQUENCE</scope>
    <source>
        <strain evidence="5">ChiSxjej3B15-24422</strain>
    </source>
</reference>
<dbReference type="InterPro" id="IPR036390">
    <property type="entry name" value="WH_DNA-bd_sf"/>
</dbReference>
<accession>A0A9D1YRQ5</accession>
<dbReference type="SUPFAM" id="SSF46785">
    <property type="entry name" value="Winged helix' DNA-binding domain"/>
    <property type="match status" value="1"/>
</dbReference>
<keyword evidence="1" id="KW-0805">Transcription regulation</keyword>